<evidence type="ECO:0000313" key="5">
    <source>
        <dbReference type="Proteomes" id="UP001501581"/>
    </source>
</evidence>
<protein>
    <submittedName>
        <fullName evidence="4">ABC transporter substrate-binding protein</fullName>
    </submittedName>
</protein>
<accession>A0ABN1U0D5</accession>
<dbReference type="PANTHER" id="PTHR30290">
    <property type="entry name" value="PERIPLASMIC BINDING COMPONENT OF ABC TRANSPORTER"/>
    <property type="match status" value="1"/>
</dbReference>
<feature type="domain" description="Solute-binding protein family 5" evidence="3">
    <location>
        <begin position="107"/>
        <end position="448"/>
    </location>
</feature>
<comment type="caution">
    <text evidence="4">The sequence shown here is derived from an EMBL/GenBank/DDBJ whole genome shotgun (WGS) entry which is preliminary data.</text>
</comment>
<dbReference type="Pfam" id="PF00496">
    <property type="entry name" value="SBP_bac_5"/>
    <property type="match status" value="1"/>
</dbReference>
<reference evidence="4 5" key="1">
    <citation type="journal article" date="2019" name="Int. J. Syst. Evol. Microbiol.">
        <title>The Global Catalogue of Microorganisms (GCM) 10K type strain sequencing project: providing services to taxonomists for standard genome sequencing and annotation.</title>
        <authorList>
            <consortium name="The Broad Institute Genomics Platform"/>
            <consortium name="The Broad Institute Genome Sequencing Center for Infectious Disease"/>
            <person name="Wu L."/>
            <person name="Ma J."/>
        </authorList>
    </citation>
    <scope>NUCLEOTIDE SEQUENCE [LARGE SCALE GENOMIC DNA]</scope>
    <source>
        <strain evidence="4 5">JCM 13008</strain>
    </source>
</reference>
<evidence type="ECO:0000256" key="2">
    <source>
        <dbReference type="SAM" id="SignalP"/>
    </source>
</evidence>
<dbReference type="RefSeq" id="WP_343996189.1">
    <property type="nucleotide sequence ID" value="NZ_BAAALG010000013.1"/>
</dbReference>
<dbReference type="Proteomes" id="UP001501581">
    <property type="component" value="Unassembled WGS sequence"/>
</dbReference>
<proteinExistence type="predicted"/>
<dbReference type="InterPro" id="IPR039424">
    <property type="entry name" value="SBP_5"/>
</dbReference>
<feature type="chain" id="PRO_5046767540" evidence="2">
    <location>
        <begin position="20"/>
        <end position="536"/>
    </location>
</feature>
<dbReference type="SUPFAM" id="SSF53850">
    <property type="entry name" value="Periplasmic binding protein-like II"/>
    <property type="match status" value="1"/>
</dbReference>
<evidence type="ECO:0000256" key="1">
    <source>
        <dbReference type="ARBA" id="ARBA00022729"/>
    </source>
</evidence>
<name>A0ABN1U0D5_9ACTN</name>
<keyword evidence="5" id="KW-1185">Reference proteome</keyword>
<dbReference type="CDD" id="cd00995">
    <property type="entry name" value="PBP2_NikA_DppA_OppA_like"/>
    <property type="match status" value="1"/>
</dbReference>
<dbReference type="InterPro" id="IPR030678">
    <property type="entry name" value="Peptide/Ni-bd"/>
</dbReference>
<sequence>MKSRHPRIRLASLATLALAAGLLAGCAEESKGDDGKAADSGSSIFEIGLVGDSAAGDPFAGGRLDVSSYSELRTFDPVGVIAGGLSGGTELAAIYDVLLRYDPEQGEYQPQLAEGISADDAFTTWTLTLRPDVTFSDGTPVDADAVVGSIERYLAEGGGQATLFQRKVKATKAIDERTVEFTMTEPWADFEYMLATAPGMIVAPAAYAGKEFTPIGAGPFTFVHYRPTEELLLKANPAYWGGAPNLAELRFRNVQTAQGTLDVVRTGDADVAVLREPNVIADAVDADLAGSMNVVSMGVGLIVNSREGIDTAEVLVRRAISQALDPQVIIDRSYAGIGLPGTQMFADESRWRGKVEGPQIDVDAAKELVEQAKAKGFDGTIRYLGIAKVSQNTGVAIEAMLGRIGITVEAEYVPGAAEMIQRVFVDRDFDLAGWSFGTPDAGVFPELFESFHSESNGNAGGYSSEVMDGLIADLGSATSVEDQQQILDRIQEEWNATVPAIVFGAQPEFVTWGEQVGGVRPHVDSMVLFDQAWVAE</sequence>
<evidence type="ECO:0000313" key="4">
    <source>
        <dbReference type="EMBL" id="GAA1111158.1"/>
    </source>
</evidence>
<evidence type="ECO:0000259" key="3">
    <source>
        <dbReference type="Pfam" id="PF00496"/>
    </source>
</evidence>
<gene>
    <name evidence="4" type="ORF">GCM10009668_35300</name>
</gene>
<dbReference type="PROSITE" id="PS51257">
    <property type="entry name" value="PROKAR_LIPOPROTEIN"/>
    <property type="match status" value="1"/>
</dbReference>
<dbReference type="EMBL" id="BAAALG010000013">
    <property type="protein sequence ID" value="GAA1111158.1"/>
    <property type="molecule type" value="Genomic_DNA"/>
</dbReference>
<feature type="signal peptide" evidence="2">
    <location>
        <begin position="1"/>
        <end position="19"/>
    </location>
</feature>
<dbReference type="PANTHER" id="PTHR30290:SF38">
    <property type="entry name" value="D,D-DIPEPTIDE-BINDING PERIPLASMIC PROTEIN DDPA-RELATED"/>
    <property type="match status" value="1"/>
</dbReference>
<dbReference type="Gene3D" id="3.40.190.10">
    <property type="entry name" value="Periplasmic binding protein-like II"/>
    <property type="match status" value="1"/>
</dbReference>
<organism evidence="4 5">
    <name type="scientific">Nocardioides dubius</name>
    <dbReference type="NCBI Taxonomy" id="317019"/>
    <lineage>
        <taxon>Bacteria</taxon>
        <taxon>Bacillati</taxon>
        <taxon>Actinomycetota</taxon>
        <taxon>Actinomycetes</taxon>
        <taxon>Propionibacteriales</taxon>
        <taxon>Nocardioidaceae</taxon>
        <taxon>Nocardioides</taxon>
    </lineage>
</organism>
<dbReference type="PIRSF" id="PIRSF002741">
    <property type="entry name" value="MppA"/>
    <property type="match status" value="1"/>
</dbReference>
<keyword evidence="1 2" id="KW-0732">Signal</keyword>
<dbReference type="Gene3D" id="3.10.105.10">
    <property type="entry name" value="Dipeptide-binding Protein, Domain 3"/>
    <property type="match status" value="1"/>
</dbReference>
<dbReference type="InterPro" id="IPR000914">
    <property type="entry name" value="SBP_5_dom"/>
</dbReference>